<proteinExistence type="predicted"/>
<dbReference type="SUPFAM" id="SSF56112">
    <property type="entry name" value="Protein kinase-like (PK-like)"/>
    <property type="match status" value="1"/>
</dbReference>
<feature type="domain" description="CHK kinase-like" evidence="1">
    <location>
        <begin position="138"/>
        <end position="336"/>
    </location>
</feature>
<evidence type="ECO:0000313" key="3">
    <source>
        <dbReference type="Proteomes" id="UP001153620"/>
    </source>
</evidence>
<dbReference type="EMBL" id="OU895878">
    <property type="protein sequence ID" value="CAG9802882.1"/>
    <property type="molecule type" value="Genomic_DNA"/>
</dbReference>
<dbReference type="OrthoDB" id="190089at2759"/>
<protein>
    <recommendedName>
        <fullName evidence="1">CHK kinase-like domain-containing protein</fullName>
    </recommendedName>
</protein>
<dbReference type="Gene3D" id="3.90.1200.10">
    <property type="match status" value="1"/>
</dbReference>
<dbReference type="Proteomes" id="UP001153620">
    <property type="component" value="Chromosome 2"/>
</dbReference>
<organism evidence="2 3">
    <name type="scientific">Chironomus riparius</name>
    <dbReference type="NCBI Taxonomy" id="315576"/>
    <lineage>
        <taxon>Eukaryota</taxon>
        <taxon>Metazoa</taxon>
        <taxon>Ecdysozoa</taxon>
        <taxon>Arthropoda</taxon>
        <taxon>Hexapoda</taxon>
        <taxon>Insecta</taxon>
        <taxon>Pterygota</taxon>
        <taxon>Neoptera</taxon>
        <taxon>Endopterygota</taxon>
        <taxon>Diptera</taxon>
        <taxon>Nematocera</taxon>
        <taxon>Chironomoidea</taxon>
        <taxon>Chironomidae</taxon>
        <taxon>Chironominae</taxon>
        <taxon>Chironomus</taxon>
    </lineage>
</organism>
<dbReference type="InterPro" id="IPR011009">
    <property type="entry name" value="Kinase-like_dom_sf"/>
</dbReference>
<name>A0A9N9RUS2_9DIPT</name>
<dbReference type="InterPro" id="IPR004119">
    <property type="entry name" value="EcKL"/>
</dbReference>
<reference evidence="2" key="2">
    <citation type="submission" date="2022-10" db="EMBL/GenBank/DDBJ databases">
        <authorList>
            <consortium name="ENA_rothamsted_submissions"/>
            <consortium name="culmorum"/>
            <person name="King R."/>
        </authorList>
    </citation>
    <scope>NUCLEOTIDE SEQUENCE</scope>
</reference>
<reference evidence="2" key="1">
    <citation type="submission" date="2022-01" db="EMBL/GenBank/DDBJ databases">
        <authorList>
            <person name="King R."/>
        </authorList>
    </citation>
    <scope>NUCLEOTIDE SEQUENCE</scope>
</reference>
<dbReference type="AlphaFoldDB" id="A0A9N9RUS2"/>
<dbReference type="SMART" id="SM00587">
    <property type="entry name" value="CHK"/>
    <property type="match status" value="1"/>
</dbReference>
<gene>
    <name evidence="2" type="ORF">CHIRRI_LOCUS5787</name>
</gene>
<sequence>MDSNHNQFALPHKVYEEALKEIIKNNLNKSFDDYQIIYSSGSAKGDGYIGVICRIQVVDKETNENKLNLIVKLPPDSPTRRQELSIGKFFAQESNFYDNVYPMYKKFQEQKGIDVEKDGFHHVPFCFKTLTQEPREGLFFEDLKACGFEMFDRLKEVTKEHVFLVMKALAKLHALFYSIKNQHPELVEGYIGLKDPFTMLCDKENSSFNPWFDNLKDQTLEVVNKSENKDMVERINSLLNRQFGELLNTCFEREKTEPYATLCHGDCWNNNMLFKYDKDGTSSSLRLLDFQIIRHVSPVTDLMYYIFCCTKKSLRDKHYQEFLNVYYEELCSFIQRLGSDPEQLFPREAFESHLKKFGKFGLIMAMAVLPLFTSDVDDIPDMEELAEKIKRIGADEEVDKSAFNITTDKTYDRYAERMIGVCEDMYSLGYI</sequence>
<dbReference type="PANTHER" id="PTHR11012:SF54">
    <property type="entry name" value="CHK KINASE-LIKE DOMAIN-CONTAINING PROTEIN"/>
    <property type="match status" value="1"/>
</dbReference>
<evidence type="ECO:0000313" key="2">
    <source>
        <dbReference type="EMBL" id="CAG9802882.1"/>
    </source>
</evidence>
<dbReference type="PANTHER" id="PTHR11012">
    <property type="entry name" value="PROTEIN KINASE-LIKE DOMAIN-CONTAINING"/>
    <property type="match status" value="1"/>
</dbReference>
<dbReference type="Pfam" id="PF02958">
    <property type="entry name" value="EcKL"/>
    <property type="match status" value="1"/>
</dbReference>
<evidence type="ECO:0000259" key="1">
    <source>
        <dbReference type="SMART" id="SM00587"/>
    </source>
</evidence>
<keyword evidence="3" id="KW-1185">Reference proteome</keyword>
<accession>A0A9N9RUS2</accession>
<dbReference type="InterPro" id="IPR015897">
    <property type="entry name" value="CHK_kinase-like"/>
</dbReference>